<evidence type="ECO:0000313" key="3">
    <source>
        <dbReference type="EMBL" id="GMT15312.1"/>
    </source>
</evidence>
<feature type="signal peptide" evidence="2">
    <location>
        <begin position="1"/>
        <end position="16"/>
    </location>
</feature>
<dbReference type="Proteomes" id="UP001432322">
    <property type="component" value="Unassembled WGS sequence"/>
</dbReference>
<feature type="non-terminal residue" evidence="3">
    <location>
        <position position="1"/>
    </location>
</feature>
<evidence type="ECO:0000256" key="1">
    <source>
        <dbReference type="SAM" id="Phobius"/>
    </source>
</evidence>
<keyword evidence="1" id="KW-0812">Transmembrane</keyword>
<feature type="transmembrane region" description="Helical" evidence="1">
    <location>
        <begin position="362"/>
        <end position="384"/>
    </location>
</feature>
<keyword evidence="1" id="KW-1133">Transmembrane helix</keyword>
<keyword evidence="4" id="KW-1185">Reference proteome</keyword>
<accession>A0AAV5VAR5</accession>
<feature type="chain" id="PRO_5044011581" evidence="2">
    <location>
        <begin position="17"/>
        <end position="423"/>
    </location>
</feature>
<name>A0AAV5VAR5_9BILA</name>
<comment type="caution">
    <text evidence="3">The sequence shown here is derived from an EMBL/GenBank/DDBJ whole genome shotgun (WGS) entry which is preliminary data.</text>
</comment>
<organism evidence="3 4">
    <name type="scientific">Pristionchus fissidentatus</name>
    <dbReference type="NCBI Taxonomy" id="1538716"/>
    <lineage>
        <taxon>Eukaryota</taxon>
        <taxon>Metazoa</taxon>
        <taxon>Ecdysozoa</taxon>
        <taxon>Nematoda</taxon>
        <taxon>Chromadorea</taxon>
        <taxon>Rhabditida</taxon>
        <taxon>Rhabditina</taxon>
        <taxon>Diplogasteromorpha</taxon>
        <taxon>Diplogasteroidea</taxon>
        <taxon>Neodiplogasteridae</taxon>
        <taxon>Pristionchus</taxon>
    </lineage>
</organism>
<keyword evidence="2" id="KW-0732">Signal</keyword>
<dbReference type="EMBL" id="BTSY01000002">
    <property type="protein sequence ID" value="GMT15312.1"/>
    <property type="molecule type" value="Genomic_DNA"/>
</dbReference>
<sequence>TLFLLLLALQRSATQSQTYFGQLFGTKDFALLSQLRCARAFDYDDMDGSKCPVGLSTTENIDAKDKQCSNVRPDSVRVHLVRDVHNKHTPRLLHIYINSRTNESLSQVNYGVEKISLPPNGTDWEVSPSVKETSHVGFSLQTYETLSDSIFDTTSNILYLIVSNSLPNKAPHRRLVVVYASNLFEGKIEFKQFSRNFNLHVKNNDRSEWMENPYEHTVHYLSKSSSKVAVHRLPMSELLSSFIDGKEGEALFDIPDANRELVWAHNGAYISLASKFQGTASDIYYVKPNLKRTTKMSGKSCTITEHAFPPGTRRRLIGIFDWDYCMLKHGGDGRKDADGKKCPINDGDLVENDLSPSSSNTIYVVIIVLLTMVSALLLVYVCWLRRNLDDSIPRDEHKPVPYYPSGQPLDSTFDMSVDRWDQY</sequence>
<evidence type="ECO:0000256" key="2">
    <source>
        <dbReference type="SAM" id="SignalP"/>
    </source>
</evidence>
<dbReference type="AlphaFoldDB" id="A0AAV5VAR5"/>
<keyword evidence="1" id="KW-0472">Membrane</keyword>
<evidence type="ECO:0000313" key="4">
    <source>
        <dbReference type="Proteomes" id="UP001432322"/>
    </source>
</evidence>
<reference evidence="3" key="1">
    <citation type="submission" date="2023-10" db="EMBL/GenBank/DDBJ databases">
        <title>Genome assembly of Pristionchus species.</title>
        <authorList>
            <person name="Yoshida K."/>
            <person name="Sommer R.J."/>
        </authorList>
    </citation>
    <scope>NUCLEOTIDE SEQUENCE</scope>
    <source>
        <strain evidence="3">RS5133</strain>
    </source>
</reference>
<protein>
    <submittedName>
        <fullName evidence="3">Uncharacterized protein</fullName>
    </submittedName>
</protein>
<proteinExistence type="predicted"/>
<gene>
    <name evidence="3" type="ORF">PFISCL1PPCAC_6609</name>
</gene>